<dbReference type="PANTHER" id="PTHR38834:SF3">
    <property type="entry name" value="SOLUTE-BINDING PROTEIN FAMILY 3_N-TERMINAL DOMAIN-CONTAINING PROTEIN"/>
    <property type="match status" value="1"/>
</dbReference>
<feature type="signal peptide" evidence="1">
    <location>
        <begin position="1"/>
        <end position="28"/>
    </location>
</feature>
<sequence>MSFYVSRLICQRIIIVCAFALAACSAFATELTVVTEELPPLNYEDHGVATGYSTELIEAVLREAKIKSTVNILPWARAYQMATTQPNTLIFSTTRNADREELFEWIGPISSRQIYLYKLKSRTDIEVKTVADSFHYKIGLVREMASAKTFLKNNNVPDTAIDYAPTAESNLKKLLVGRIDLIISLDWSAAYQMKKEKRNPNELEPMLVLDDKSSYYFALNKQSDPVLVRKIRKAFEKVKQSGLMDRLRNKYMH</sequence>
<evidence type="ECO:0000313" key="3">
    <source>
        <dbReference type="EMBL" id="MBC3862021.1"/>
    </source>
</evidence>
<dbReference type="EMBL" id="JACOFV010000006">
    <property type="protein sequence ID" value="MBC3862021.1"/>
    <property type="molecule type" value="Genomic_DNA"/>
</dbReference>
<protein>
    <submittedName>
        <fullName evidence="3">Transporter substrate-binding domain-containing protein</fullName>
    </submittedName>
</protein>
<dbReference type="SUPFAM" id="SSF53850">
    <property type="entry name" value="Periplasmic binding protein-like II"/>
    <property type="match status" value="1"/>
</dbReference>
<organism evidence="3 4">
    <name type="scientific">Undibacterium jejuense</name>
    <dbReference type="NCBI Taxonomy" id="1344949"/>
    <lineage>
        <taxon>Bacteria</taxon>
        <taxon>Pseudomonadati</taxon>
        <taxon>Pseudomonadota</taxon>
        <taxon>Betaproteobacteria</taxon>
        <taxon>Burkholderiales</taxon>
        <taxon>Oxalobacteraceae</taxon>
        <taxon>Undibacterium</taxon>
    </lineage>
</organism>
<proteinExistence type="predicted"/>
<keyword evidence="4" id="KW-1185">Reference proteome</keyword>
<dbReference type="Proteomes" id="UP000634011">
    <property type="component" value="Unassembled WGS sequence"/>
</dbReference>
<name>A0A923HDH8_9BURK</name>
<feature type="domain" description="Solute-binding protein family 3/N-terminal" evidence="2">
    <location>
        <begin position="30"/>
        <end position="253"/>
    </location>
</feature>
<comment type="caution">
    <text evidence="3">The sequence shown here is derived from an EMBL/GenBank/DDBJ whole genome shotgun (WGS) entry which is preliminary data.</text>
</comment>
<dbReference type="PROSITE" id="PS51257">
    <property type="entry name" value="PROKAR_LIPOPROTEIN"/>
    <property type="match status" value="1"/>
</dbReference>
<accession>A0A923HDH8</accession>
<dbReference type="PANTHER" id="PTHR38834">
    <property type="entry name" value="PERIPLASMIC SUBSTRATE BINDING PROTEIN FAMILY 3"/>
    <property type="match status" value="1"/>
</dbReference>
<dbReference type="SMART" id="SM00062">
    <property type="entry name" value="PBPb"/>
    <property type="match status" value="1"/>
</dbReference>
<evidence type="ECO:0000256" key="1">
    <source>
        <dbReference type="SAM" id="SignalP"/>
    </source>
</evidence>
<dbReference type="InterPro" id="IPR001638">
    <property type="entry name" value="Solute-binding_3/MltF_N"/>
</dbReference>
<dbReference type="Pfam" id="PF00497">
    <property type="entry name" value="SBP_bac_3"/>
    <property type="match status" value="1"/>
</dbReference>
<dbReference type="RefSeq" id="WP_186911948.1">
    <property type="nucleotide sequence ID" value="NZ_JACOFV010000006.1"/>
</dbReference>
<reference evidence="3" key="1">
    <citation type="submission" date="2020-08" db="EMBL/GenBank/DDBJ databases">
        <title>Novel species isolated from subtropical streams in China.</title>
        <authorList>
            <person name="Lu H."/>
        </authorList>
    </citation>
    <scope>NUCLEOTIDE SEQUENCE</scope>
    <source>
        <strain evidence="3">KACC 12607</strain>
    </source>
</reference>
<feature type="chain" id="PRO_5037356835" evidence="1">
    <location>
        <begin position="29"/>
        <end position="253"/>
    </location>
</feature>
<gene>
    <name evidence="3" type="ORF">H8K32_07935</name>
</gene>
<dbReference type="Gene3D" id="3.40.190.10">
    <property type="entry name" value="Periplasmic binding protein-like II"/>
    <property type="match status" value="2"/>
</dbReference>
<evidence type="ECO:0000259" key="2">
    <source>
        <dbReference type="SMART" id="SM00062"/>
    </source>
</evidence>
<evidence type="ECO:0000313" key="4">
    <source>
        <dbReference type="Proteomes" id="UP000634011"/>
    </source>
</evidence>
<dbReference type="AlphaFoldDB" id="A0A923HDH8"/>
<keyword evidence="1" id="KW-0732">Signal</keyword>